<dbReference type="OrthoDB" id="9804590at2"/>
<dbReference type="PROSITE" id="PS51687">
    <property type="entry name" value="SAM_MT_RNA_M5U"/>
    <property type="match status" value="1"/>
</dbReference>
<dbReference type="InterPro" id="IPR002792">
    <property type="entry name" value="TRAM_dom"/>
</dbReference>
<feature type="binding site" evidence="4">
    <location>
        <position position="386"/>
    </location>
    <ligand>
        <name>S-adenosyl-L-methionine</name>
        <dbReference type="ChEBI" id="CHEBI:59789"/>
    </ligand>
</feature>
<dbReference type="PROSITE" id="PS01231">
    <property type="entry name" value="TRMA_2"/>
    <property type="match status" value="1"/>
</dbReference>
<dbReference type="PANTHER" id="PTHR11061">
    <property type="entry name" value="RNA M5U METHYLTRANSFERASE"/>
    <property type="match status" value="1"/>
</dbReference>
<proteinExistence type="inferred from homology"/>
<comment type="caution">
    <text evidence="7">The sequence shown here is derived from an EMBL/GenBank/DDBJ whole genome shotgun (WGS) entry which is preliminary data.</text>
</comment>
<dbReference type="InterPro" id="IPR010280">
    <property type="entry name" value="U5_MeTrfase_fam"/>
</dbReference>
<keyword evidence="2 4" id="KW-0808">Transferase</keyword>
<name>H3NJC7_9LACT</name>
<dbReference type="EMBL" id="AGEG01000012">
    <property type="protein sequence ID" value="EHR36931.1"/>
    <property type="molecule type" value="Genomic_DNA"/>
</dbReference>
<dbReference type="InterPro" id="IPR030391">
    <property type="entry name" value="MeTrfase_TrmA_CS"/>
</dbReference>
<protein>
    <submittedName>
        <fullName evidence="7">23S rRNA (Uracil-5-)-methyltransferase RumA</fullName>
    </submittedName>
</protein>
<evidence type="ECO:0000256" key="2">
    <source>
        <dbReference type="ARBA" id="ARBA00022679"/>
    </source>
</evidence>
<dbReference type="NCBIfam" id="TIGR00479">
    <property type="entry name" value="rumA"/>
    <property type="match status" value="1"/>
</dbReference>
<dbReference type="FunFam" id="2.40.50.1070:FF:000003">
    <property type="entry name" value="23S rRNA (Uracil-5-)-methyltransferase RumA"/>
    <property type="match status" value="1"/>
</dbReference>
<dbReference type="InterPro" id="IPR030390">
    <property type="entry name" value="MeTrfase_TrmA_AS"/>
</dbReference>
<organism evidence="7 8">
    <name type="scientific">Facklamia languida CCUG 37842</name>
    <dbReference type="NCBI Taxonomy" id="883113"/>
    <lineage>
        <taxon>Bacteria</taxon>
        <taxon>Bacillati</taxon>
        <taxon>Bacillota</taxon>
        <taxon>Bacilli</taxon>
        <taxon>Lactobacillales</taxon>
        <taxon>Aerococcaceae</taxon>
        <taxon>Facklamia</taxon>
    </lineage>
</organism>
<dbReference type="Gene3D" id="3.40.50.150">
    <property type="entry name" value="Vaccinia Virus protein VP39"/>
    <property type="match status" value="1"/>
</dbReference>
<dbReference type="InterPro" id="IPR029063">
    <property type="entry name" value="SAM-dependent_MTases_sf"/>
</dbReference>
<dbReference type="Gene3D" id="2.40.50.1070">
    <property type="match status" value="1"/>
</dbReference>
<keyword evidence="3 4" id="KW-0949">S-adenosyl-L-methionine</keyword>
<dbReference type="SUPFAM" id="SSF50249">
    <property type="entry name" value="Nucleic acid-binding proteins"/>
    <property type="match status" value="1"/>
</dbReference>
<keyword evidence="8" id="KW-1185">Reference proteome</keyword>
<evidence type="ECO:0000259" key="6">
    <source>
        <dbReference type="PROSITE" id="PS50926"/>
    </source>
</evidence>
<evidence type="ECO:0000313" key="7">
    <source>
        <dbReference type="EMBL" id="EHR36931.1"/>
    </source>
</evidence>
<feature type="binding site" evidence="4">
    <location>
        <position position="317"/>
    </location>
    <ligand>
        <name>S-adenosyl-L-methionine</name>
        <dbReference type="ChEBI" id="CHEBI:59789"/>
    </ligand>
</feature>
<evidence type="ECO:0000313" key="8">
    <source>
        <dbReference type="Proteomes" id="UP000006190"/>
    </source>
</evidence>
<dbReference type="InterPro" id="IPR012340">
    <property type="entry name" value="NA-bd_OB-fold"/>
</dbReference>
<sequence length="461" mass="52151">MKDVPLFQKNQELTGQVLDLTHEGLGVVKIEDYPFFIEGALPGERIEFKAIKIGRKFGYGKLIKILDESPDRVEMKDDKGRLTGTMTLQHLSYPGQLAFKKRQVQNAFQRIGHFNQVQVNAILGMDEPWQYRNKAQIPVQMIDGQLETGFYRKNSHQLIPVEDYYIQDPDIDQAILKIRDVLRTLSIPAYDEDHHTGLIRHIIVKRGHYSGQVMVVLVTNGRDIPRQDQLVAALHQEIPAMVSLMQNINTQKTNRILGQETHCLWGQDFYQDQMLGLTFKISAQSFYQVNTPQAERVYQWALDQADLSGDETVLDAYCGIGTLSLVLAQKAGQVYAMEVVPEAIEMAKQNAHLNQLNNVHFEAGKAEVILPQWQAQGIHFDVAVVDPPRKGLDPDFIQTLIDLAPDRIVYVSCNPATLARDCRHFADAGYQVQTIQPFDLFPQTTHVETCAVLTKSSASED</sequence>
<dbReference type="STRING" id="883113.HMPREF9708_00966"/>
<evidence type="ECO:0000256" key="3">
    <source>
        <dbReference type="ARBA" id="ARBA00022691"/>
    </source>
</evidence>
<dbReference type="Proteomes" id="UP000006190">
    <property type="component" value="Unassembled WGS sequence"/>
</dbReference>
<accession>H3NJC7</accession>
<dbReference type="PANTHER" id="PTHR11061:SF30">
    <property type="entry name" value="TRNA (URACIL(54)-C(5))-METHYLTRANSFERASE"/>
    <property type="match status" value="1"/>
</dbReference>
<dbReference type="SUPFAM" id="SSF53335">
    <property type="entry name" value="S-adenosyl-L-methionine-dependent methyltransferases"/>
    <property type="match status" value="1"/>
</dbReference>
<dbReference type="GO" id="GO:0070041">
    <property type="term" value="F:rRNA (uridine-C5-)-methyltransferase activity"/>
    <property type="evidence" value="ECO:0007669"/>
    <property type="project" value="TreeGrafter"/>
</dbReference>
<feature type="binding site" evidence="4">
    <location>
        <position position="338"/>
    </location>
    <ligand>
        <name>S-adenosyl-L-methionine</name>
        <dbReference type="ChEBI" id="CHEBI:59789"/>
    </ligand>
</feature>
<dbReference type="AlphaFoldDB" id="H3NJC7"/>
<dbReference type="PATRIC" id="fig|883113.3.peg.961"/>
<reference evidence="7 8" key="1">
    <citation type="submission" date="2012-01" db="EMBL/GenBank/DDBJ databases">
        <title>The Genome Sequence of Facklamia languida CCUG 37842.</title>
        <authorList>
            <consortium name="The Broad Institute Genome Sequencing Platform"/>
            <person name="Earl A."/>
            <person name="Ward D."/>
            <person name="Feldgarden M."/>
            <person name="Gevers D."/>
            <person name="Huys G."/>
            <person name="Young S.K."/>
            <person name="Zeng Q."/>
            <person name="Gargeya S."/>
            <person name="Fitzgerald M."/>
            <person name="Haas B."/>
            <person name="Abouelleil A."/>
            <person name="Alvarado L."/>
            <person name="Arachchi H.M."/>
            <person name="Berlin A."/>
            <person name="Chapman S.B."/>
            <person name="Gearin G."/>
            <person name="Goldberg J."/>
            <person name="Griggs A."/>
            <person name="Gujja S."/>
            <person name="Hansen M."/>
            <person name="Heiman D."/>
            <person name="Howarth C."/>
            <person name="Larimer J."/>
            <person name="Lui A."/>
            <person name="MacDonald P.J.P."/>
            <person name="McCowen C."/>
            <person name="Montmayeur A."/>
            <person name="Murphy C."/>
            <person name="Neiman D."/>
            <person name="Pearson M."/>
            <person name="Priest M."/>
            <person name="Roberts A."/>
            <person name="Saif S."/>
            <person name="Shea T."/>
            <person name="Sisk P."/>
            <person name="Stolte C."/>
            <person name="Sykes S."/>
            <person name="Wortman J."/>
            <person name="Nusbaum C."/>
            <person name="Birren B."/>
        </authorList>
    </citation>
    <scope>NUCLEOTIDE SEQUENCE [LARGE SCALE GENOMIC DNA]</scope>
    <source>
        <strain evidence="7 8">CCUG 37842</strain>
    </source>
</reference>
<feature type="binding site" evidence="4">
    <location>
        <position position="288"/>
    </location>
    <ligand>
        <name>S-adenosyl-L-methionine</name>
        <dbReference type="ChEBI" id="CHEBI:59789"/>
    </ligand>
</feature>
<dbReference type="PROSITE" id="PS50926">
    <property type="entry name" value="TRAM"/>
    <property type="match status" value="1"/>
</dbReference>
<keyword evidence="1 4" id="KW-0489">Methyltransferase</keyword>
<dbReference type="HOGENOM" id="CLU_014689_7_0_9"/>
<dbReference type="Gene3D" id="2.40.50.140">
    <property type="entry name" value="Nucleic acid-binding proteins"/>
    <property type="match status" value="1"/>
</dbReference>
<dbReference type="Pfam" id="PF05958">
    <property type="entry name" value="tRNA_U5-meth_tr"/>
    <property type="match status" value="1"/>
</dbReference>
<dbReference type="FunFam" id="3.40.50.150:FF:000009">
    <property type="entry name" value="23S rRNA (Uracil(1939)-C(5))-methyltransferase RlmD"/>
    <property type="match status" value="1"/>
</dbReference>
<evidence type="ECO:0000256" key="5">
    <source>
        <dbReference type="PROSITE-ProRule" id="PRU10015"/>
    </source>
</evidence>
<feature type="active site" description="Nucleophile" evidence="4">
    <location>
        <position position="413"/>
    </location>
</feature>
<feature type="domain" description="TRAM" evidence="6">
    <location>
        <begin position="6"/>
        <end position="64"/>
    </location>
</feature>
<dbReference type="PROSITE" id="PS01230">
    <property type="entry name" value="TRMA_1"/>
    <property type="match status" value="1"/>
</dbReference>
<dbReference type="GO" id="GO:0070475">
    <property type="term" value="P:rRNA base methylation"/>
    <property type="evidence" value="ECO:0007669"/>
    <property type="project" value="TreeGrafter"/>
</dbReference>
<evidence type="ECO:0000256" key="4">
    <source>
        <dbReference type="PROSITE-ProRule" id="PRU01024"/>
    </source>
</evidence>
<evidence type="ECO:0000256" key="1">
    <source>
        <dbReference type="ARBA" id="ARBA00022603"/>
    </source>
</evidence>
<dbReference type="RefSeq" id="WP_006309101.1">
    <property type="nucleotide sequence ID" value="NZ_JH601133.1"/>
</dbReference>
<dbReference type="eggNOG" id="COG2265">
    <property type="taxonomic scope" value="Bacteria"/>
</dbReference>
<feature type="active site" evidence="5">
    <location>
        <position position="413"/>
    </location>
</feature>
<gene>
    <name evidence="7" type="ORF">HMPREF9708_00966</name>
</gene>
<comment type="similarity">
    <text evidence="4">Belongs to the class I-like SAM-binding methyltransferase superfamily. RNA M5U methyltransferase family.</text>
</comment>
<dbReference type="CDD" id="cd02440">
    <property type="entry name" value="AdoMet_MTases"/>
    <property type="match status" value="1"/>
</dbReference>